<dbReference type="EMBL" id="UGRI01000001">
    <property type="protein sequence ID" value="SUA24815.1"/>
    <property type="molecule type" value="Genomic_DNA"/>
</dbReference>
<proteinExistence type="predicted"/>
<gene>
    <name evidence="1" type="ORF">NCTC11421_02821</name>
</gene>
<name>A0A378W2N1_NEIGO</name>
<dbReference type="AlphaFoldDB" id="A0A378W2N1"/>
<sequence length="90" mass="9686">MTGFEIAVLSDGFRDYGVVGTQPNRHSHGSGNLGRGFQSFPIDSRRVGVRIPACAGMTNFEITVLSGMTGFKITVLSERNRTVIPTEVGI</sequence>
<protein>
    <submittedName>
        <fullName evidence="1">Uncharacterized protein</fullName>
    </submittedName>
</protein>
<organism evidence="1">
    <name type="scientific">Neisseria gonorrhoeae</name>
    <dbReference type="NCBI Taxonomy" id="485"/>
    <lineage>
        <taxon>Bacteria</taxon>
        <taxon>Pseudomonadati</taxon>
        <taxon>Pseudomonadota</taxon>
        <taxon>Betaproteobacteria</taxon>
        <taxon>Neisseriales</taxon>
        <taxon>Neisseriaceae</taxon>
        <taxon>Neisseria</taxon>
    </lineage>
</organism>
<evidence type="ECO:0000313" key="1">
    <source>
        <dbReference type="EMBL" id="SUA24815.1"/>
    </source>
</evidence>
<reference evidence="1" key="1">
    <citation type="submission" date="2018-06" db="EMBL/GenBank/DDBJ databases">
        <authorList>
            <consortium name="Pathogen Informatics"/>
            <person name="Doyle S."/>
        </authorList>
    </citation>
    <scope>NUCLEOTIDE SEQUENCE [LARGE SCALE GENOMIC DNA]</scope>
    <source>
        <strain evidence="1">NCTC11421</strain>
    </source>
</reference>
<accession>A0A378W2N1</accession>